<evidence type="ECO:0000313" key="7">
    <source>
        <dbReference type="Proteomes" id="UP000484015"/>
    </source>
</evidence>
<feature type="region of interest" description="Disordered" evidence="5">
    <location>
        <begin position="1"/>
        <end position="25"/>
    </location>
</feature>
<name>A0A6L6Q9P6_9BURK</name>
<dbReference type="AlphaFoldDB" id="A0A6L6Q9P6"/>
<feature type="compositionally biased region" description="Polar residues" evidence="5">
    <location>
        <begin position="1"/>
        <end position="11"/>
    </location>
</feature>
<dbReference type="OrthoDB" id="9785233at2"/>
<accession>A0A6L6Q9P6</accession>
<keyword evidence="3" id="KW-1005">Bacterial flagellum biogenesis</keyword>
<protein>
    <recommendedName>
        <fullName evidence="2">Basal-body rod modification protein FlgD</fullName>
    </recommendedName>
</protein>
<dbReference type="Proteomes" id="UP000484015">
    <property type="component" value="Unassembled WGS sequence"/>
</dbReference>
<evidence type="ECO:0000256" key="3">
    <source>
        <dbReference type="ARBA" id="ARBA00022795"/>
    </source>
</evidence>
<dbReference type="InterPro" id="IPR005648">
    <property type="entry name" value="FlgD"/>
</dbReference>
<dbReference type="GO" id="GO:0044781">
    <property type="term" value="P:bacterial-type flagellum organization"/>
    <property type="evidence" value="ECO:0007669"/>
    <property type="project" value="UniProtKB-KW"/>
</dbReference>
<evidence type="ECO:0000256" key="1">
    <source>
        <dbReference type="ARBA" id="ARBA00010577"/>
    </source>
</evidence>
<gene>
    <name evidence="6" type="ORF">GM668_30180</name>
</gene>
<comment type="caution">
    <text evidence="6">The sequence shown here is derived from an EMBL/GenBank/DDBJ whole genome shotgun (WGS) entry which is preliminary data.</text>
</comment>
<evidence type="ECO:0000256" key="4">
    <source>
        <dbReference type="ARBA" id="ARBA00024746"/>
    </source>
</evidence>
<feature type="compositionally biased region" description="Low complexity" evidence="5">
    <location>
        <begin position="12"/>
        <end position="25"/>
    </location>
</feature>
<evidence type="ECO:0000256" key="5">
    <source>
        <dbReference type="SAM" id="MobiDB-lite"/>
    </source>
</evidence>
<sequence>MASRCLTRQKNTATSTTSATFLRRARSTATRASPLWSRHMALDSIPATGATGHNQINQQDFLRILLTQLNAQNPLKPMDNTAFVAQLAQFQQLEQTQQMVSGMNQLVAVQTATQSMSLLGRTVSLQNGASLASGQVTGVSVSGTTPVMTIHPASGADLTNVARKQILDIK</sequence>
<dbReference type="EMBL" id="WNLA01000061">
    <property type="protein sequence ID" value="MTW06350.1"/>
    <property type="molecule type" value="Genomic_DNA"/>
</dbReference>
<dbReference type="Pfam" id="PF03963">
    <property type="entry name" value="FlgD"/>
    <property type="match status" value="1"/>
</dbReference>
<comment type="similarity">
    <text evidence="1">Belongs to the FlgD family.</text>
</comment>
<organism evidence="6 7">
    <name type="scientific">Pseudoduganella ginsengisoli</name>
    <dbReference type="NCBI Taxonomy" id="1462440"/>
    <lineage>
        <taxon>Bacteria</taxon>
        <taxon>Pseudomonadati</taxon>
        <taxon>Pseudomonadota</taxon>
        <taxon>Betaproteobacteria</taxon>
        <taxon>Burkholderiales</taxon>
        <taxon>Oxalobacteraceae</taxon>
        <taxon>Telluria group</taxon>
        <taxon>Pseudoduganella</taxon>
    </lineage>
</organism>
<keyword evidence="6" id="KW-0966">Cell projection</keyword>
<proteinExistence type="inferred from homology"/>
<reference evidence="6 7" key="1">
    <citation type="submission" date="2019-11" db="EMBL/GenBank/DDBJ databases">
        <title>Type strains purchased from KCTC, JCM and DSMZ.</title>
        <authorList>
            <person name="Lu H."/>
        </authorList>
    </citation>
    <scope>NUCLEOTIDE SEQUENCE [LARGE SCALE GENOMIC DNA]</scope>
    <source>
        <strain evidence="6 7">KCTC 42409</strain>
    </source>
</reference>
<evidence type="ECO:0000256" key="2">
    <source>
        <dbReference type="ARBA" id="ARBA00016013"/>
    </source>
</evidence>
<keyword evidence="6" id="KW-0282">Flagellum</keyword>
<evidence type="ECO:0000313" key="6">
    <source>
        <dbReference type="EMBL" id="MTW06350.1"/>
    </source>
</evidence>
<keyword evidence="6" id="KW-0969">Cilium</keyword>
<comment type="function">
    <text evidence="4">Required for flagellar hook formation. May act as a scaffolding protein.</text>
</comment>
<keyword evidence="7" id="KW-1185">Reference proteome</keyword>